<dbReference type="PANTHER" id="PTHR43304:SF1">
    <property type="entry name" value="PAC DOMAIN-CONTAINING PROTEIN"/>
    <property type="match status" value="1"/>
</dbReference>
<dbReference type="CDD" id="cd00130">
    <property type="entry name" value="PAS"/>
    <property type="match status" value="5"/>
</dbReference>
<sequence>MPTPENISDFERLQTAVDAAGVGTWEFDPLTGELLWSKRCKELFGASPEALINYQRFLEGLHPDDRAATDAVVQQALDPAGNGEYDIEYRTIGLEDKKLRWVHATGRAFFDQGRTRAVRFIGTVTDVTETRRRDLHLGRLLESDLIGIVFWNLDTQRITEANNAFLSIVGYSREDLQAGHISWKQMTPPELEALEASVIKELEQTGVQRPYEKMYIRKDGTRVPVLLGGALAEPGGRDGVSFCLDLTAQKEVEAQLATREAEFRFVIEFLPQMIWLTDPQGYHTFFNQRWIDYTGYDVAQSRGTQMWNDLLHPDDQQRSRDRWNHSLTTGEFYEIEYRFKAKDGTYHWFLGQAMPVKDEAGNITQWFGSCTDIDEQKRTEATLRWSQERYELASLATNDAIWDWDLNTQAVSWNAAITRIFGYAPEAVEQTAQWWYNHIHPDDAERIVHGIHEIIDGGGKSWHDEYRYQRADGSYAQVLDRGYIAHDAKGNATRMIGAMQDITEYRKAETALRQREEEFTTLADNMAQLAWMSQPDGHIYWYNQRWYDFTGTTLEEMQGWGWEKVHHPAHVEQVVAFVQAAWSAGEPWELTFPLRGKDGNYRWFLTRAVPMRNAQGQLVRWLGTNTDITEQKQLQEQLERSYADLEAKIMFRTLDLEHQVQELQRRLAEATK</sequence>
<dbReference type="InterPro" id="IPR000014">
    <property type="entry name" value="PAS"/>
</dbReference>
<organism evidence="8 9">
    <name type="scientific">Hymenobacter crusticola</name>
    <dbReference type="NCBI Taxonomy" id="1770526"/>
    <lineage>
        <taxon>Bacteria</taxon>
        <taxon>Pseudomonadati</taxon>
        <taxon>Bacteroidota</taxon>
        <taxon>Cytophagia</taxon>
        <taxon>Cytophagales</taxon>
        <taxon>Hymenobacteraceae</taxon>
        <taxon>Hymenobacter</taxon>
    </lineage>
</organism>
<evidence type="ECO:0000256" key="1">
    <source>
        <dbReference type="ARBA" id="ARBA00000085"/>
    </source>
</evidence>
<name>A0A243WAK5_9BACT</name>
<comment type="catalytic activity">
    <reaction evidence="1">
        <text>ATP + protein L-histidine = ADP + protein N-phospho-L-histidine.</text>
        <dbReference type="EC" id="2.7.13.3"/>
    </reaction>
</comment>
<evidence type="ECO:0000256" key="4">
    <source>
        <dbReference type="ARBA" id="ARBA00022679"/>
    </source>
</evidence>
<evidence type="ECO:0000313" key="9">
    <source>
        <dbReference type="Proteomes" id="UP000194873"/>
    </source>
</evidence>
<dbReference type="SMART" id="SM00086">
    <property type="entry name" value="PAC"/>
    <property type="match status" value="5"/>
</dbReference>
<dbReference type="InterPro" id="IPR000700">
    <property type="entry name" value="PAS-assoc_C"/>
</dbReference>
<feature type="domain" description="PAC" evidence="7">
    <location>
        <begin position="333"/>
        <end position="385"/>
    </location>
</feature>
<proteinExistence type="predicted"/>
<dbReference type="InterPro" id="IPR013655">
    <property type="entry name" value="PAS_fold_3"/>
</dbReference>
<dbReference type="EMBL" id="MTSE01000016">
    <property type="protein sequence ID" value="OUJ71379.1"/>
    <property type="molecule type" value="Genomic_DNA"/>
</dbReference>
<accession>A0A243WAK5</accession>
<keyword evidence="3" id="KW-0597">Phosphoprotein</keyword>
<feature type="domain" description="PAC" evidence="7">
    <location>
        <begin position="588"/>
        <end position="640"/>
    </location>
</feature>
<dbReference type="PROSITE" id="PS50113">
    <property type="entry name" value="PAC"/>
    <property type="match status" value="4"/>
</dbReference>
<protein>
    <recommendedName>
        <fullName evidence="2">histidine kinase</fullName>
        <ecNumber evidence="2">2.7.13.3</ecNumber>
    </recommendedName>
</protein>
<dbReference type="InterPro" id="IPR001610">
    <property type="entry name" value="PAC"/>
</dbReference>
<gene>
    <name evidence="8" type="ORF">BXP70_21720</name>
</gene>
<dbReference type="AlphaFoldDB" id="A0A243WAK5"/>
<feature type="domain" description="PAS" evidence="6">
    <location>
        <begin position="9"/>
        <end position="80"/>
    </location>
</feature>
<dbReference type="SUPFAM" id="SSF55785">
    <property type="entry name" value="PYP-like sensor domain (PAS domain)"/>
    <property type="match status" value="5"/>
</dbReference>
<dbReference type="GO" id="GO:0004673">
    <property type="term" value="F:protein histidine kinase activity"/>
    <property type="evidence" value="ECO:0007669"/>
    <property type="project" value="UniProtKB-EC"/>
</dbReference>
<dbReference type="PROSITE" id="PS50112">
    <property type="entry name" value="PAS"/>
    <property type="match status" value="4"/>
</dbReference>
<keyword evidence="5" id="KW-0418">Kinase</keyword>
<dbReference type="NCBIfam" id="TIGR00229">
    <property type="entry name" value="sensory_box"/>
    <property type="match status" value="5"/>
</dbReference>
<dbReference type="RefSeq" id="WP_086596222.1">
    <property type="nucleotide sequence ID" value="NZ_MTSE01000016.1"/>
</dbReference>
<evidence type="ECO:0000313" key="8">
    <source>
        <dbReference type="EMBL" id="OUJ71379.1"/>
    </source>
</evidence>
<evidence type="ECO:0000256" key="5">
    <source>
        <dbReference type="ARBA" id="ARBA00022777"/>
    </source>
</evidence>
<keyword evidence="9" id="KW-1185">Reference proteome</keyword>
<feature type="domain" description="PAS" evidence="6">
    <location>
        <begin position="386"/>
        <end position="458"/>
    </location>
</feature>
<feature type="domain" description="PAS" evidence="6">
    <location>
        <begin position="133"/>
        <end position="205"/>
    </location>
</feature>
<feature type="domain" description="PAC" evidence="7">
    <location>
        <begin position="462"/>
        <end position="514"/>
    </location>
</feature>
<feature type="domain" description="PAC" evidence="7">
    <location>
        <begin position="85"/>
        <end position="139"/>
    </location>
</feature>
<dbReference type="OrthoDB" id="9766459at2"/>
<dbReference type="InterPro" id="IPR035965">
    <property type="entry name" value="PAS-like_dom_sf"/>
</dbReference>
<dbReference type="FunFam" id="3.30.450.20:FF:000099">
    <property type="entry name" value="Sensory box sensor histidine kinase"/>
    <property type="match status" value="2"/>
</dbReference>
<evidence type="ECO:0000259" key="7">
    <source>
        <dbReference type="PROSITE" id="PS50113"/>
    </source>
</evidence>
<dbReference type="Pfam" id="PF13426">
    <property type="entry name" value="PAS_9"/>
    <property type="match status" value="1"/>
</dbReference>
<reference evidence="8 9" key="1">
    <citation type="submission" date="2017-01" db="EMBL/GenBank/DDBJ databases">
        <title>A new Hymenobacter.</title>
        <authorList>
            <person name="Liang Y."/>
            <person name="Feng F."/>
        </authorList>
    </citation>
    <scope>NUCLEOTIDE SEQUENCE [LARGE SCALE GENOMIC DNA]</scope>
    <source>
        <strain evidence="8">MIMBbqt21</strain>
    </source>
</reference>
<dbReference type="InterPro" id="IPR052162">
    <property type="entry name" value="Sensor_kinase/Photoreceptor"/>
</dbReference>
<dbReference type="Gene3D" id="2.10.70.100">
    <property type="match status" value="1"/>
</dbReference>
<dbReference type="EC" id="2.7.13.3" evidence="2"/>
<evidence type="ECO:0000256" key="2">
    <source>
        <dbReference type="ARBA" id="ARBA00012438"/>
    </source>
</evidence>
<dbReference type="Proteomes" id="UP000194873">
    <property type="component" value="Unassembled WGS sequence"/>
</dbReference>
<feature type="domain" description="PAS" evidence="6">
    <location>
        <begin position="259"/>
        <end position="330"/>
    </location>
</feature>
<dbReference type="Pfam" id="PF08447">
    <property type="entry name" value="PAS_3"/>
    <property type="match status" value="4"/>
</dbReference>
<keyword evidence="4" id="KW-0808">Transferase</keyword>
<evidence type="ECO:0000256" key="3">
    <source>
        <dbReference type="ARBA" id="ARBA00022553"/>
    </source>
</evidence>
<comment type="caution">
    <text evidence="8">The sequence shown here is derived from an EMBL/GenBank/DDBJ whole genome shotgun (WGS) entry which is preliminary data.</text>
</comment>
<dbReference type="PANTHER" id="PTHR43304">
    <property type="entry name" value="PHYTOCHROME-LIKE PROTEIN CPH1"/>
    <property type="match status" value="1"/>
</dbReference>
<evidence type="ECO:0000259" key="6">
    <source>
        <dbReference type="PROSITE" id="PS50112"/>
    </source>
</evidence>
<dbReference type="Gene3D" id="3.30.450.20">
    <property type="entry name" value="PAS domain"/>
    <property type="match status" value="5"/>
</dbReference>
<dbReference type="SMART" id="SM00091">
    <property type="entry name" value="PAS"/>
    <property type="match status" value="5"/>
</dbReference>